<gene>
    <name evidence="2" type="ORF">PGLA1383_LOCUS32213</name>
</gene>
<name>A0A813FQP1_POLGL</name>
<evidence type="ECO:0000313" key="2">
    <source>
        <dbReference type="EMBL" id="CAE8614493.1"/>
    </source>
</evidence>
<dbReference type="OrthoDB" id="10291197at2759"/>
<accession>A0A813FQP1</accession>
<dbReference type="Proteomes" id="UP000654075">
    <property type="component" value="Unassembled WGS sequence"/>
</dbReference>
<protein>
    <submittedName>
        <fullName evidence="2">Uncharacterized protein</fullName>
    </submittedName>
</protein>
<comment type="caution">
    <text evidence="2">The sequence shown here is derived from an EMBL/GenBank/DDBJ whole genome shotgun (WGS) entry which is preliminary data.</text>
</comment>
<proteinExistence type="predicted"/>
<keyword evidence="3" id="KW-1185">Reference proteome</keyword>
<sequence>WRAFGGDFDIKPIAADNPHPEQGLAGKTQSDRIVDIKTLGVVRVLQIQPDGDRLIVNRWRPGHSDLPAFPRVCLNEFSDPTLWIP</sequence>
<evidence type="ECO:0000256" key="1">
    <source>
        <dbReference type="SAM" id="MobiDB-lite"/>
    </source>
</evidence>
<dbReference type="AlphaFoldDB" id="A0A813FQP1"/>
<feature type="non-terminal residue" evidence="2">
    <location>
        <position position="1"/>
    </location>
</feature>
<feature type="region of interest" description="Disordered" evidence="1">
    <location>
        <begin position="1"/>
        <end position="27"/>
    </location>
</feature>
<organism evidence="2 3">
    <name type="scientific">Polarella glacialis</name>
    <name type="common">Dinoflagellate</name>
    <dbReference type="NCBI Taxonomy" id="89957"/>
    <lineage>
        <taxon>Eukaryota</taxon>
        <taxon>Sar</taxon>
        <taxon>Alveolata</taxon>
        <taxon>Dinophyceae</taxon>
        <taxon>Suessiales</taxon>
        <taxon>Suessiaceae</taxon>
        <taxon>Polarella</taxon>
    </lineage>
</organism>
<evidence type="ECO:0000313" key="3">
    <source>
        <dbReference type="Proteomes" id="UP000654075"/>
    </source>
</evidence>
<reference evidence="2" key="1">
    <citation type="submission" date="2021-02" db="EMBL/GenBank/DDBJ databases">
        <authorList>
            <person name="Dougan E. K."/>
            <person name="Rhodes N."/>
            <person name="Thang M."/>
            <person name="Chan C."/>
        </authorList>
    </citation>
    <scope>NUCLEOTIDE SEQUENCE</scope>
</reference>
<dbReference type="EMBL" id="CAJNNV010025436">
    <property type="protein sequence ID" value="CAE8614493.1"/>
    <property type="molecule type" value="Genomic_DNA"/>
</dbReference>